<name>A0A0F9QC03_9ZZZZ</name>
<organism evidence="4">
    <name type="scientific">marine sediment metagenome</name>
    <dbReference type="NCBI Taxonomy" id="412755"/>
    <lineage>
        <taxon>unclassified sequences</taxon>
        <taxon>metagenomes</taxon>
        <taxon>ecological metagenomes</taxon>
    </lineage>
</organism>
<feature type="domain" description="DUF7146" evidence="3">
    <location>
        <begin position="211"/>
        <end position="313"/>
    </location>
</feature>
<sequence>MTGFYPTDQVRDSARGNWIAILATMIPEMEPALKRAGKGHVACPMPGHGSKGKNFRVFKDVDQTGGAICSCGSFKEGFNVLMDYHGWDFEETKEAIGRFLQLEKVVPRKERLQARQAAERSAPKKASPEHLDSPIQHGQNIEHAAKDGFEKAVVSEATVVTDESMAEATNAQPEPKEATLADIYQNKPWMRATQEELQEQMKRNEFYQAQLKERIADSWNKALLLNSPAAEPARAYMAHRNLRIRGLNLSDHLRFEPKLQYRDEDGNLVGTFPALLAAIRDQNGELITLHRTYLTKNGKKARVPSPKKMMPVPDDLEVVGGAIRLGEVQDGVVGVAEGMETALSVFRATGLSTWSCVSSSILQGFKPPKGTKVVVNWADKDRSAAGEKAAAVLAERLESQGIALITLLPKVPIPRSAKGIDWNDVLIHQGLFGFPRRDFLMSMIRTAGNGGECRVVG</sequence>
<dbReference type="InterPro" id="IPR006171">
    <property type="entry name" value="TOPRIM_dom"/>
</dbReference>
<dbReference type="Pfam" id="PF13362">
    <property type="entry name" value="Toprim_3"/>
    <property type="match status" value="1"/>
</dbReference>
<evidence type="ECO:0000313" key="4">
    <source>
        <dbReference type="EMBL" id="KKN34567.1"/>
    </source>
</evidence>
<dbReference type="Pfam" id="PF23639">
    <property type="entry name" value="DUF7146"/>
    <property type="match status" value="1"/>
</dbReference>
<dbReference type="InterPro" id="IPR055570">
    <property type="entry name" value="DUF7146"/>
</dbReference>
<reference evidence="4" key="1">
    <citation type="journal article" date="2015" name="Nature">
        <title>Complex archaea that bridge the gap between prokaryotes and eukaryotes.</title>
        <authorList>
            <person name="Spang A."/>
            <person name="Saw J.H."/>
            <person name="Jorgensen S.L."/>
            <person name="Zaremba-Niedzwiedzka K."/>
            <person name="Martijn J."/>
            <person name="Lind A.E."/>
            <person name="van Eijk R."/>
            <person name="Schleper C."/>
            <person name="Guy L."/>
            <person name="Ettema T.J."/>
        </authorList>
    </citation>
    <scope>NUCLEOTIDE SEQUENCE</scope>
</reference>
<accession>A0A0F9QC03</accession>
<gene>
    <name evidence="4" type="ORF">LCGC14_0792480</name>
</gene>
<evidence type="ECO:0000259" key="2">
    <source>
        <dbReference type="Pfam" id="PF13362"/>
    </source>
</evidence>
<protein>
    <submittedName>
        <fullName evidence="4">Uncharacterized protein</fullName>
    </submittedName>
</protein>
<feature type="domain" description="Toprim" evidence="2">
    <location>
        <begin position="333"/>
        <end position="430"/>
    </location>
</feature>
<feature type="compositionally biased region" description="Basic and acidic residues" evidence="1">
    <location>
        <begin position="113"/>
        <end position="132"/>
    </location>
</feature>
<dbReference type="EMBL" id="LAZR01002097">
    <property type="protein sequence ID" value="KKN34567.1"/>
    <property type="molecule type" value="Genomic_DNA"/>
</dbReference>
<comment type="caution">
    <text evidence="4">The sequence shown here is derived from an EMBL/GenBank/DDBJ whole genome shotgun (WGS) entry which is preliminary data.</text>
</comment>
<dbReference type="AlphaFoldDB" id="A0A0F9QC03"/>
<feature type="region of interest" description="Disordered" evidence="1">
    <location>
        <begin position="113"/>
        <end position="134"/>
    </location>
</feature>
<evidence type="ECO:0000259" key="3">
    <source>
        <dbReference type="Pfam" id="PF23639"/>
    </source>
</evidence>
<evidence type="ECO:0000256" key="1">
    <source>
        <dbReference type="SAM" id="MobiDB-lite"/>
    </source>
</evidence>
<proteinExistence type="predicted"/>